<dbReference type="InterPro" id="IPR018171">
    <property type="entry name" value="Pept_tRNA_hydro_CS"/>
</dbReference>
<reference evidence="10 11" key="1">
    <citation type="journal article" date="2017" name="ISME J.">
        <title>Energy and carbon metabolisms in a deep terrestrial subsurface fluid microbial community.</title>
        <authorList>
            <person name="Momper L."/>
            <person name="Jungbluth S.P."/>
            <person name="Lee M.D."/>
            <person name="Amend J.P."/>
        </authorList>
    </citation>
    <scope>NUCLEOTIDE SEQUENCE [LARGE SCALE GENOMIC DNA]</scope>
    <source>
        <strain evidence="10">SURF_29</strain>
    </source>
</reference>
<feature type="site" description="Discriminates between blocked and unblocked aminoacyl-tRNA" evidence="7">
    <location>
        <position position="12"/>
    </location>
</feature>
<organism evidence="10 11">
    <name type="scientific">candidate division WS5 bacterium</name>
    <dbReference type="NCBI Taxonomy" id="2093353"/>
    <lineage>
        <taxon>Bacteria</taxon>
        <taxon>candidate division WS5</taxon>
    </lineage>
</organism>
<name>A0A419DAA8_9BACT</name>
<protein>
    <recommendedName>
        <fullName evidence="6 7">Peptidyl-tRNA hydrolase</fullName>
        <shortName evidence="7">Pth</shortName>
        <ecNumber evidence="1 7">3.1.1.29</ecNumber>
    </recommendedName>
</protein>
<dbReference type="GO" id="GO:0000049">
    <property type="term" value="F:tRNA binding"/>
    <property type="evidence" value="ECO:0007669"/>
    <property type="project" value="UniProtKB-UniRule"/>
</dbReference>
<dbReference type="GO" id="GO:0005737">
    <property type="term" value="C:cytoplasm"/>
    <property type="evidence" value="ECO:0007669"/>
    <property type="project" value="UniProtKB-SubCell"/>
</dbReference>
<keyword evidence="4 7" id="KW-0694">RNA-binding</keyword>
<comment type="catalytic activity">
    <reaction evidence="7 8">
        <text>an N-acyl-L-alpha-aminoacyl-tRNA + H2O = an N-acyl-L-amino acid + a tRNA + H(+)</text>
        <dbReference type="Rhea" id="RHEA:54448"/>
        <dbReference type="Rhea" id="RHEA-COMP:10123"/>
        <dbReference type="Rhea" id="RHEA-COMP:13883"/>
        <dbReference type="ChEBI" id="CHEBI:15377"/>
        <dbReference type="ChEBI" id="CHEBI:15378"/>
        <dbReference type="ChEBI" id="CHEBI:59874"/>
        <dbReference type="ChEBI" id="CHEBI:78442"/>
        <dbReference type="ChEBI" id="CHEBI:138191"/>
        <dbReference type="EC" id="3.1.1.29"/>
    </reaction>
</comment>
<gene>
    <name evidence="7" type="primary">pth</name>
    <name evidence="10" type="ORF">C4544_06505</name>
</gene>
<comment type="subunit">
    <text evidence="7">Monomer.</text>
</comment>
<feature type="binding site" evidence="7">
    <location>
        <position position="74"/>
    </location>
    <ligand>
        <name>tRNA</name>
        <dbReference type="ChEBI" id="CHEBI:17843"/>
    </ligand>
</feature>
<feature type="active site" description="Proton acceptor" evidence="7">
    <location>
        <position position="22"/>
    </location>
</feature>
<evidence type="ECO:0000256" key="9">
    <source>
        <dbReference type="RuleBase" id="RU004320"/>
    </source>
</evidence>
<accession>A0A419DAA8</accession>
<evidence type="ECO:0000256" key="3">
    <source>
        <dbReference type="ARBA" id="ARBA00022801"/>
    </source>
</evidence>
<evidence type="ECO:0000256" key="4">
    <source>
        <dbReference type="ARBA" id="ARBA00022884"/>
    </source>
</evidence>
<proteinExistence type="inferred from homology"/>
<feature type="binding site" evidence="7">
    <location>
        <position position="17"/>
    </location>
    <ligand>
        <name>tRNA</name>
        <dbReference type="ChEBI" id="CHEBI:17843"/>
    </ligand>
</feature>
<dbReference type="InterPro" id="IPR036416">
    <property type="entry name" value="Pept_tRNA_hydro_sf"/>
</dbReference>
<dbReference type="PANTHER" id="PTHR17224:SF1">
    <property type="entry name" value="PEPTIDYL-TRNA HYDROLASE"/>
    <property type="match status" value="1"/>
</dbReference>
<dbReference type="GO" id="GO:0072344">
    <property type="term" value="P:rescue of stalled ribosome"/>
    <property type="evidence" value="ECO:0007669"/>
    <property type="project" value="UniProtKB-UniRule"/>
</dbReference>
<keyword evidence="7" id="KW-0963">Cytoplasm</keyword>
<evidence type="ECO:0000256" key="8">
    <source>
        <dbReference type="RuleBase" id="RU000673"/>
    </source>
</evidence>
<dbReference type="PANTHER" id="PTHR17224">
    <property type="entry name" value="PEPTIDYL-TRNA HYDROLASE"/>
    <property type="match status" value="1"/>
</dbReference>
<dbReference type="FunFam" id="3.40.50.1470:FF:000001">
    <property type="entry name" value="Peptidyl-tRNA hydrolase"/>
    <property type="match status" value="1"/>
</dbReference>
<comment type="caution">
    <text evidence="10">The sequence shown here is derived from an EMBL/GenBank/DDBJ whole genome shotgun (WGS) entry which is preliminary data.</text>
</comment>
<comment type="function">
    <text evidence="7">Hydrolyzes ribosome-free peptidyl-tRNAs (with 1 or more amino acids incorporated), which drop off the ribosome during protein synthesis, or as a result of ribosome stalling.</text>
</comment>
<dbReference type="GO" id="GO:0006515">
    <property type="term" value="P:protein quality control for misfolded or incompletely synthesized proteins"/>
    <property type="evidence" value="ECO:0007669"/>
    <property type="project" value="UniProtKB-UniRule"/>
</dbReference>
<evidence type="ECO:0000256" key="5">
    <source>
        <dbReference type="ARBA" id="ARBA00038063"/>
    </source>
</evidence>
<dbReference type="SUPFAM" id="SSF53178">
    <property type="entry name" value="Peptidyl-tRNA hydrolase-like"/>
    <property type="match status" value="1"/>
</dbReference>
<keyword evidence="3 7" id="KW-0378">Hydrolase</keyword>
<feature type="binding site" evidence="7">
    <location>
        <position position="76"/>
    </location>
    <ligand>
        <name>tRNA</name>
        <dbReference type="ChEBI" id="CHEBI:17843"/>
    </ligand>
</feature>
<comment type="function">
    <text evidence="7">Catalyzes the release of premature peptidyl moieties from peptidyl-tRNA molecules trapped in stalled 50S ribosomal subunits, and thus maintains levels of free tRNAs and 50S ribosomes.</text>
</comment>
<comment type="caution">
    <text evidence="7">Lacks conserved residue(s) required for the propagation of feature annotation.</text>
</comment>
<dbReference type="Gene3D" id="3.40.50.1470">
    <property type="entry name" value="Peptidyl-tRNA hydrolase"/>
    <property type="match status" value="1"/>
</dbReference>
<dbReference type="PROSITE" id="PS01195">
    <property type="entry name" value="PEPT_TRNA_HYDROL_1"/>
    <property type="match status" value="1"/>
</dbReference>
<dbReference type="CDD" id="cd00462">
    <property type="entry name" value="PTH"/>
    <property type="match status" value="1"/>
</dbReference>
<evidence type="ECO:0000256" key="7">
    <source>
        <dbReference type="HAMAP-Rule" id="MF_00083"/>
    </source>
</evidence>
<feature type="site" description="Stabilizes the basic form of H active site to accept a proton" evidence="7">
    <location>
        <position position="101"/>
    </location>
</feature>
<keyword evidence="2 7" id="KW-0820">tRNA-binding</keyword>
<dbReference type="HAMAP" id="MF_00083">
    <property type="entry name" value="Pept_tRNA_hydro_bact"/>
    <property type="match status" value="1"/>
</dbReference>
<comment type="similarity">
    <text evidence="5 7 9">Belongs to the PTH family.</text>
</comment>
<dbReference type="NCBIfam" id="TIGR00447">
    <property type="entry name" value="pth"/>
    <property type="match status" value="1"/>
</dbReference>
<evidence type="ECO:0000256" key="1">
    <source>
        <dbReference type="ARBA" id="ARBA00013260"/>
    </source>
</evidence>
<dbReference type="EC" id="3.1.1.29" evidence="1 7"/>
<evidence type="ECO:0000313" key="10">
    <source>
        <dbReference type="EMBL" id="RJO59992.1"/>
    </source>
</evidence>
<dbReference type="GO" id="GO:0004045">
    <property type="term" value="F:peptidyl-tRNA hydrolase activity"/>
    <property type="evidence" value="ECO:0007669"/>
    <property type="project" value="UniProtKB-UniRule"/>
</dbReference>
<dbReference type="InterPro" id="IPR001328">
    <property type="entry name" value="Pept_tRNA_hydro"/>
</dbReference>
<evidence type="ECO:0000256" key="2">
    <source>
        <dbReference type="ARBA" id="ARBA00022555"/>
    </source>
</evidence>
<evidence type="ECO:0000313" key="11">
    <source>
        <dbReference type="Proteomes" id="UP000285655"/>
    </source>
</evidence>
<comment type="subcellular location">
    <subcellularLocation>
        <location evidence="7">Cytoplasm</location>
    </subcellularLocation>
</comment>
<dbReference type="Proteomes" id="UP000285655">
    <property type="component" value="Unassembled WGS sequence"/>
</dbReference>
<dbReference type="Pfam" id="PF01195">
    <property type="entry name" value="Pept_tRNA_hydro"/>
    <property type="match status" value="1"/>
</dbReference>
<sequence>MKVKTLIVGLGNPGAKYAHTRHNIGFGVLDALCRSDFKLERKFNAEICTTYNGKGSGQARMTNNIVALLKPQTFMNLSGEAVKAFADYYKISPQNIWIIYDDVDIPFGEIRVREGGSSAGHRGVSSIIAHLGTQDCLRFRVGIKNEFFEKIETEDFVLQKFTKEEEGKLPEIIDLCKNEVAEILETGERAPKTLKIE</sequence>
<dbReference type="EMBL" id="QZJW01000055">
    <property type="protein sequence ID" value="RJO59992.1"/>
    <property type="molecule type" value="Genomic_DNA"/>
</dbReference>
<evidence type="ECO:0000256" key="6">
    <source>
        <dbReference type="ARBA" id="ARBA00050038"/>
    </source>
</evidence>
<dbReference type="AlphaFoldDB" id="A0A419DAA8"/>